<sequence length="79" mass="8922">MSFSDDYDASFVRDLHQQALFPLQISQALFGFLLPKHDLVVFQRTLSEHVIKHFERDAPLGLTSLAVMSDVHGGPAPWE</sequence>
<dbReference type="AlphaFoldDB" id="A0A6I6XPH1"/>
<evidence type="ECO:0000313" key="2">
    <source>
        <dbReference type="Proteomes" id="UP000464480"/>
    </source>
</evidence>
<evidence type="ECO:0000313" key="1">
    <source>
        <dbReference type="EMBL" id="QHG65903.2"/>
    </source>
</evidence>
<organism evidence="1 2">
    <name type="scientific">Pseudomonas putida</name>
    <name type="common">Arthrobacter siderocapsulatus</name>
    <dbReference type="NCBI Taxonomy" id="303"/>
    <lineage>
        <taxon>Bacteria</taxon>
        <taxon>Pseudomonadati</taxon>
        <taxon>Pseudomonadota</taxon>
        <taxon>Gammaproteobacteria</taxon>
        <taxon>Pseudomonadales</taxon>
        <taxon>Pseudomonadaceae</taxon>
        <taxon>Pseudomonas</taxon>
    </lineage>
</organism>
<dbReference type="EMBL" id="CP026115">
    <property type="protein sequence ID" value="QHG65903.2"/>
    <property type="molecule type" value="Genomic_DNA"/>
</dbReference>
<accession>A0A6I6XPH1</accession>
<protein>
    <submittedName>
        <fullName evidence="1">Uncharacterized protein</fullName>
    </submittedName>
</protein>
<gene>
    <name evidence="1" type="ORF">C2H86_16470</name>
</gene>
<reference evidence="1 2" key="1">
    <citation type="submission" date="2020-02" db="EMBL/GenBank/DDBJ databases">
        <title>Pseudomonas Putida W5 Complete Genome Assembly.</title>
        <authorList>
            <person name="Yuan Z.-C."/>
            <person name="Shaw G.A."/>
            <person name="Cusano A.D."/>
            <person name="Caddey B.J."/>
            <person name="Weselowski B.J."/>
        </authorList>
    </citation>
    <scope>NUCLEOTIDE SEQUENCE [LARGE SCALE GENOMIC DNA]</scope>
    <source>
        <strain evidence="1 2">W5</strain>
    </source>
</reference>
<name>A0A6I6XPH1_PSEPU</name>
<proteinExistence type="predicted"/>
<dbReference type="Proteomes" id="UP000464480">
    <property type="component" value="Chromosome"/>
</dbReference>
<dbReference type="RefSeq" id="WP_159411212.1">
    <property type="nucleotide sequence ID" value="NZ_CP026115.2"/>
</dbReference>